<dbReference type="EMBL" id="BMAW01003486">
    <property type="protein sequence ID" value="GFS83863.1"/>
    <property type="molecule type" value="Genomic_DNA"/>
</dbReference>
<comment type="caution">
    <text evidence="1">The sequence shown here is derived from an EMBL/GenBank/DDBJ whole genome shotgun (WGS) entry which is preliminary data.</text>
</comment>
<organism evidence="1 2">
    <name type="scientific">Nephila pilipes</name>
    <name type="common">Giant wood spider</name>
    <name type="synonym">Nephila maculata</name>
    <dbReference type="NCBI Taxonomy" id="299642"/>
    <lineage>
        <taxon>Eukaryota</taxon>
        <taxon>Metazoa</taxon>
        <taxon>Ecdysozoa</taxon>
        <taxon>Arthropoda</taxon>
        <taxon>Chelicerata</taxon>
        <taxon>Arachnida</taxon>
        <taxon>Araneae</taxon>
        <taxon>Araneomorphae</taxon>
        <taxon>Entelegynae</taxon>
        <taxon>Araneoidea</taxon>
        <taxon>Nephilidae</taxon>
        <taxon>Nephila</taxon>
    </lineage>
</organism>
<reference evidence="1" key="1">
    <citation type="submission" date="2020-08" db="EMBL/GenBank/DDBJ databases">
        <title>Multicomponent nature underlies the extraordinary mechanical properties of spider dragline silk.</title>
        <authorList>
            <person name="Kono N."/>
            <person name="Nakamura H."/>
            <person name="Mori M."/>
            <person name="Yoshida Y."/>
            <person name="Ohtoshi R."/>
            <person name="Malay A.D."/>
            <person name="Moran D.A.P."/>
            <person name="Tomita M."/>
            <person name="Numata K."/>
            <person name="Arakawa K."/>
        </authorList>
    </citation>
    <scope>NUCLEOTIDE SEQUENCE</scope>
</reference>
<proteinExistence type="predicted"/>
<name>A0A8X6MYC4_NEPPI</name>
<evidence type="ECO:0000313" key="2">
    <source>
        <dbReference type="Proteomes" id="UP000887013"/>
    </source>
</evidence>
<dbReference type="AlphaFoldDB" id="A0A8X6MYC4"/>
<accession>A0A8X6MYC4</accession>
<gene>
    <name evidence="1" type="ORF">NPIL_663301</name>
</gene>
<dbReference type="Proteomes" id="UP000887013">
    <property type="component" value="Unassembled WGS sequence"/>
</dbReference>
<protein>
    <submittedName>
        <fullName evidence="1">Uncharacterized protein</fullName>
    </submittedName>
</protein>
<sequence>MLRKCIKNFRSIKAKQLFEKVTLANSSDIFTSGNGIWEICGYSSYVEVRAVIEDRIGKAIDVEILTSKWKYCESWKRQKGPFTYKQWKTQHEKKCLKNHRCSSGMM</sequence>
<keyword evidence="2" id="KW-1185">Reference proteome</keyword>
<evidence type="ECO:0000313" key="1">
    <source>
        <dbReference type="EMBL" id="GFS83863.1"/>
    </source>
</evidence>